<comment type="caution">
    <text evidence="2">The sequence shown here is derived from an EMBL/GenBank/DDBJ whole genome shotgun (WGS) entry which is preliminary data.</text>
</comment>
<protein>
    <recommendedName>
        <fullName evidence="4">DUF2059 domain-containing protein</fullName>
    </recommendedName>
</protein>
<dbReference type="AlphaFoldDB" id="A0A840S3V5"/>
<sequence length="186" mass="20248">MNSPTLLLSALALSLAAHFPAEAQSKKELLAKVVKVQQAQIEQFGSMLLQSNLAPMLQQVSQVLRSRVPEDKREATAKALDVELQAFRREVEPALRASAMKNAPEVFTSKLDASFNEAELKELLKYLESPVVKRYGPIAAESQGLLAQKIVADTKPLVESRMKALDQKMAEILGIKPVAAASSAKP</sequence>
<keyword evidence="3" id="KW-1185">Reference proteome</keyword>
<dbReference type="EMBL" id="JACHHO010000001">
    <property type="protein sequence ID" value="MBB5204128.1"/>
    <property type="molecule type" value="Genomic_DNA"/>
</dbReference>
<feature type="chain" id="PRO_5033054568" description="DUF2059 domain-containing protein" evidence="1">
    <location>
        <begin position="24"/>
        <end position="186"/>
    </location>
</feature>
<dbReference type="RefSeq" id="WP_138856877.1">
    <property type="nucleotide sequence ID" value="NZ_CP040709.1"/>
</dbReference>
<organism evidence="2 3">
    <name type="scientific">Inhella inkyongensis</name>
    <dbReference type="NCBI Taxonomy" id="392593"/>
    <lineage>
        <taxon>Bacteria</taxon>
        <taxon>Pseudomonadati</taxon>
        <taxon>Pseudomonadota</taxon>
        <taxon>Betaproteobacteria</taxon>
        <taxon>Burkholderiales</taxon>
        <taxon>Sphaerotilaceae</taxon>
        <taxon>Inhella</taxon>
    </lineage>
</organism>
<name>A0A840S3V5_9BURK</name>
<evidence type="ECO:0008006" key="4">
    <source>
        <dbReference type="Google" id="ProtNLM"/>
    </source>
</evidence>
<evidence type="ECO:0000256" key="1">
    <source>
        <dbReference type="SAM" id="SignalP"/>
    </source>
</evidence>
<evidence type="ECO:0000313" key="2">
    <source>
        <dbReference type="EMBL" id="MBB5204128.1"/>
    </source>
</evidence>
<gene>
    <name evidence="2" type="ORF">HNQ51_001421</name>
</gene>
<evidence type="ECO:0000313" key="3">
    <source>
        <dbReference type="Proteomes" id="UP000554837"/>
    </source>
</evidence>
<reference evidence="2 3" key="1">
    <citation type="submission" date="2020-08" db="EMBL/GenBank/DDBJ databases">
        <title>Genomic Encyclopedia of Type Strains, Phase IV (KMG-IV): sequencing the most valuable type-strain genomes for metagenomic binning, comparative biology and taxonomic classification.</title>
        <authorList>
            <person name="Goeker M."/>
        </authorList>
    </citation>
    <scope>NUCLEOTIDE SEQUENCE [LARGE SCALE GENOMIC DNA]</scope>
    <source>
        <strain evidence="2 3">DSM 23958</strain>
    </source>
</reference>
<keyword evidence="1" id="KW-0732">Signal</keyword>
<dbReference type="Proteomes" id="UP000554837">
    <property type="component" value="Unassembled WGS sequence"/>
</dbReference>
<feature type="signal peptide" evidence="1">
    <location>
        <begin position="1"/>
        <end position="23"/>
    </location>
</feature>
<dbReference type="OrthoDB" id="8902809at2"/>
<accession>A0A840S3V5</accession>
<proteinExistence type="predicted"/>